<dbReference type="AlphaFoldDB" id="A0A2T3AJ74"/>
<evidence type="ECO:0000256" key="1">
    <source>
        <dbReference type="ARBA" id="ARBA00004245"/>
    </source>
</evidence>
<dbReference type="GO" id="GO:0005856">
    <property type="term" value="C:cytoskeleton"/>
    <property type="evidence" value="ECO:0007669"/>
    <property type="project" value="UniProtKB-SubCell"/>
</dbReference>
<dbReference type="PANTHER" id="PTHR11604:SF0">
    <property type="entry name" value="PROFILIN"/>
    <property type="match status" value="1"/>
</dbReference>
<evidence type="ECO:0000256" key="2">
    <source>
        <dbReference type="ARBA" id="ARBA00010058"/>
    </source>
</evidence>
<proteinExistence type="inferred from homology"/>
<dbReference type="Pfam" id="PF00235">
    <property type="entry name" value="Profilin"/>
    <property type="match status" value="1"/>
</dbReference>
<protein>
    <recommendedName>
        <fullName evidence="6">Profilin</fullName>
    </recommendedName>
</protein>
<comment type="similarity">
    <text evidence="2 6">Belongs to the profilin family.</text>
</comment>
<dbReference type="InParanoid" id="A0A2T3AJ74"/>
<keyword evidence="5" id="KW-0206">Cytoskeleton</keyword>
<comment type="subcellular location">
    <subcellularLocation>
        <location evidence="1">Cytoplasm</location>
        <location evidence="1">Cytoskeleton</location>
    </subcellularLocation>
</comment>
<dbReference type="OrthoDB" id="421374at2759"/>
<keyword evidence="3" id="KW-0963">Cytoplasm</keyword>
<dbReference type="SMART" id="SM00392">
    <property type="entry name" value="PROF"/>
    <property type="match status" value="1"/>
</dbReference>
<dbReference type="GO" id="GO:0003785">
    <property type="term" value="F:actin monomer binding"/>
    <property type="evidence" value="ECO:0007669"/>
    <property type="project" value="TreeGrafter"/>
</dbReference>
<name>A0A2T3AJ74_9PEZI</name>
<dbReference type="PROSITE" id="PS00414">
    <property type="entry name" value="PROFILIN"/>
    <property type="match status" value="1"/>
</dbReference>
<dbReference type="GO" id="GO:0005938">
    <property type="term" value="C:cell cortex"/>
    <property type="evidence" value="ECO:0007669"/>
    <property type="project" value="TreeGrafter"/>
</dbReference>
<dbReference type="PRINTS" id="PR01640">
    <property type="entry name" value="PROFILINPLNT"/>
</dbReference>
<evidence type="ECO:0000256" key="6">
    <source>
        <dbReference type="RuleBase" id="RU003909"/>
    </source>
</evidence>
<dbReference type="InterPro" id="IPR036140">
    <property type="entry name" value="PFN_sf"/>
</dbReference>
<keyword evidence="8" id="KW-1185">Reference proteome</keyword>
<sequence length="131" mass="13710">MSWQAYVDTSLVGTGHVDKAAIISIAGDSAWATSAGYTISAEEMKNISGIVSGNQAAVDKAFAEGLYVAGERYVLTKNDEGSVYARKGREGLVISKSKQAILIGHHGEAGVAGNATQVVESLKDYLVGLNY</sequence>
<dbReference type="Gene3D" id="3.30.450.30">
    <property type="entry name" value="Dynein light chain 2a, cytoplasmic"/>
    <property type="match status" value="1"/>
</dbReference>
<dbReference type="PANTHER" id="PTHR11604">
    <property type="entry name" value="PROFILIN"/>
    <property type="match status" value="1"/>
</dbReference>
<keyword evidence="4 6" id="KW-0009">Actin-binding</keyword>
<dbReference type="InterPro" id="IPR005455">
    <property type="entry name" value="PFN_euk"/>
</dbReference>
<reference evidence="7 8" key="1">
    <citation type="journal article" date="2018" name="Mycol. Prog.">
        <title>Coniella lustricola, a new species from submerged detritus.</title>
        <authorList>
            <person name="Raudabaugh D.B."/>
            <person name="Iturriaga T."/>
            <person name="Carver A."/>
            <person name="Mondo S."/>
            <person name="Pangilinan J."/>
            <person name="Lipzen A."/>
            <person name="He G."/>
            <person name="Amirebrahimi M."/>
            <person name="Grigoriev I.V."/>
            <person name="Miller A.N."/>
        </authorList>
    </citation>
    <scope>NUCLEOTIDE SEQUENCE [LARGE SCALE GENOMIC DNA]</scope>
    <source>
        <strain evidence="7 8">B22-T-1</strain>
    </source>
</reference>
<dbReference type="Proteomes" id="UP000241462">
    <property type="component" value="Unassembled WGS sequence"/>
</dbReference>
<evidence type="ECO:0000313" key="8">
    <source>
        <dbReference type="Proteomes" id="UP000241462"/>
    </source>
</evidence>
<evidence type="ECO:0000256" key="4">
    <source>
        <dbReference type="ARBA" id="ARBA00023203"/>
    </source>
</evidence>
<dbReference type="InterPro" id="IPR048278">
    <property type="entry name" value="PFN"/>
</dbReference>
<dbReference type="EMBL" id="KZ678382">
    <property type="protein sequence ID" value="PSS00626.1"/>
    <property type="molecule type" value="Genomic_DNA"/>
</dbReference>
<accession>A0A2T3AJ74</accession>
<dbReference type="FunCoup" id="A0A2T3AJ74">
    <property type="interactions" value="265"/>
</dbReference>
<evidence type="ECO:0000313" key="7">
    <source>
        <dbReference type="EMBL" id="PSS00626.1"/>
    </source>
</evidence>
<dbReference type="STRING" id="2025994.A0A2T3AJ74"/>
<dbReference type="InterPro" id="IPR027310">
    <property type="entry name" value="Profilin_CS"/>
</dbReference>
<evidence type="ECO:0000256" key="3">
    <source>
        <dbReference type="ARBA" id="ARBA00022490"/>
    </source>
</evidence>
<evidence type="ECO:0000256" key="5">
    <source>
        <dbReference type="ARBA" id="ARBA00023212"/>
    </source>
</evidence>
<gene>
    <name evidence="7" type="ORF">BD289DRAFT_423524</name>
</gene>
<dbReference type="SUPFAM" id="SSF55770">
    <property type="entry name" value="Profilin (actin-binding protein)"/>
    <property type="match status" value="1"/>
</dbReference>
<dbReference type="CDD" id="cd00148">
    <property type="entry name" value="PROF"/>
    <property type="match status" value="1"/>
</dbReference>
<organism evidence="7 8">
    <name type="scientific">Coniella lustricola</name>
    <dbReference type="NCBI Taxonomy" id="2025994"/>
    <lineage>
        <taxon>Eukaryota</taxon>
        <taxon>Fungi</taxon>
        <taxon>Dikarya</taxon>
        <taxon>Ascomycota</taxon>
        <taxon>Pezizomycotina</taxon>
        <taxon>Sordariomycetes</taxon>
        <taxon>Sordariomycetidae</taxon>
        <taxon>Diaporthales</taxon>
        <taxon>Schizoparmaceae</taxon>
        <taxon>Coniella</taxon>
    </lineage>
</organism>